<feature type="transmembrane region" description="Helical" evidence="1">
    <location>
        <begin position="41"/>
        <end position="59"/>
    </location>
</feature>
<accession>A0ABS0B328</accession>
<proteinExistence type="predicted"/>
<feature type="transmembrane region" description="Helical" evidence="1">
    <location>
        <begin position="71"/>
        <end position="93"/>
    </location>
</feature>
<evidence type="ECO:0008006" key="4">
    <source>
        <dbReference type="Google" id="ProtNLM"/>
    </source>
</evidence>
<organism evidence="2 3">
    <name type="scientific">Candidatus Neptunichlamydia vexilliferae</name>
    <dbReference type="NCBI Taxonomy" id="1651774"/>
    <lineage>
        <taxon>Bacteria</taxon>
        <taxon>Pseudomonadati</taxon>
        <taxon>Chlamydiota</taxon>
        <taxon>Chlamydiia</taxon>
        <taxon>Parachlamydiales</taxon>
        <taxon>Simkaniaceae</taxon>
        <taxon>Candidatus Neptunichlamydia</taxon>
    </lineage>
</organism>
<comment type="caution">
    <text evidence="2">The sequence shown here is derived from an EMBL/GenBank/DDBJ whole genome shotgun (WGS) entry which is preliminary data.</text>
</comment>
<keyword evidence="1" id="KW-0812">Transmembrane</keyword>
<dbReference type="Proteomes" id="UP001194714">
    <property type="component" value="Unassembled WGS sequence"/>
</dbReference>
<dbReference type="EMBL" id="JAAEJV010000083">
    <property type="protein sequence ID" value="MBF5060156.1"/>
    <property type="molecule type" value="Genomic_DNA"/>
</dbReference>
<name>A0ABS0B328_9BACT</name>
<sequence>MDHTLESVYKRSLKQIFIMYMVSMSLSAASTLFAFNGIVSGIMLSLSTLVLLCWLVIYKKRNLKLFKLFRVLFKIAMALGVFGAIGTLILGLSGKPVAVGLDPFLKMSNATTIGGVFSAWVGMLSFWVGNFLPLWFLFENAGKALDYFKNSPKQSEVYS</sequence>
<evidence type="ECO:0000313" key="2">
    <source>
        <dbReference type="EMBL" id="MBF5060156.1"/>
    </source>
</evidence>
<keyword evidence="3" id="KW-1185">Reference proteome</keyword>
<keyword evidence="1" id="KW-1133">Transmembrane helix</keyword>
<feature type="transmembrane region" description="Helical" evidence="1">
    <location>
        <begin position="113"/>
        <end position="138"/>
    </location>
</feature>
<gene>
    <name evidence="2" type="ORF">NEPTK9_001686</name>
</gene>
<reference evidence="2 3" key="1">
    <citation type="submission" date="2020-01" db="EMBL/GenBank/DDBJ databases">
        <title>Draft genome sequence of Cand. Neptunochlamydia vexilliferae K9.</title>
        <authorList>
            <person name="Schulz F."/>
            <person name="Koestlbacher S."/>
            <person name="Wascher F."/>
            <person name="Pizzetti I."/>
            <person name="Horn M."/>
        </authorList>
    </citation>
    <scope>NUCLEOTIDE SEQUENCE [LARGE SCALE GENOMIC DNA]</scope>
    <source>
        <strain evidence="2 3">K9</strain>
    </source>
</reference>
<keyword evidence="1" id="KW-0472">Membrane</keyword>
<evidence type="ECO:0000256" key="1">
    <source>
        <dbReference type="SAM" id="Phobius"/>
    </source>
</evidence>
<feature type="transmembrane region" description="Helical" evidence="1">
    <location>
        <begin position="16"/>
        <end position="35"/>
    </location>
</feature>
<evidence type="ECO:0000313" key="3">
    <source>
        <dbReference type="Proteomes" id="UP001194714"/>
    </source>
</evidence>
<dbReference type="RefSeq" id="WP_194848483.1">
    <property type="nucleotide sequence ID" value="NZ_JAAEJV010000083.1"/>
</dbReference>
<protein>
    <recommendedName>
        <fullName evidence="4">MotA/TolQ/ExbB proton channel domain-containing protein</fullName>
    </recommendedName>
</protein>